<dbReference type="SUPFAM" id="SSF52540">
    <property type="entry name" value="P-loop containing nucleoside triphosphate hydrolases"/>
    <property type="match status" value="1"/>
</dbReference>
<accession>A0A939IUM1</accession>
<comment type="similarity">
    <text evidence="11 13">Belongs to the RecA family. RadA subfamily.</text>
</comment>
<reference evidence="15" key="1">
    <citation type="submission" date="2021-03" db="EMBL/GenBank/DDBJ databases">
        <authorList>
            <person name="Sun Q."/>
        </authorList>
    </citation>
    <scope>NUCLEOTIDE SEQUENCE</scope>
    <source>
        <strain evidence="15">CCM 8862</strain>
    </source>
</reference>
<dbReference type="NCBIfam" id="TIGR00416">
    <property type="entry name" value="sms"/>
    <property type="match status" value="1"/>
</dbReference>
<dbReference type="PANTHER" id="PTHR32472">
    <property type="entry name" value="DNA REPAIR PROTEIN RADA"/>
    <property type="match status" value="1"/>
</dbReference>
<dbReference type="Gene3D" id="3.40.50.300">
    <property type="entry name" value="P-loop containing nucleotide triphosphate hydrolases"/>
    <property type="match status" value="1"/>
</dbReference>
<evidence type="ECO:0000259" key="14">
    <source>
        <dbReference type="PROSITE" id="PS50162"/>
    </source>
</evidence>
<keyword evidence="6 13" id="KW-0862">Zinc</keyword>
<feature type="domain" description="RecA family profile 1" evidence="14">
    <location>
        <begin position="67"/>
        <end position="225"/>
    </location>
</feature>
<keyword evidence="16" id="KW-1185">Reference proteome</keyword>
<keyword evidence="9 11" id="KW-0238">DNA-binding</keyword>
<organism evidence="15 16">
    <name type="scientific">Corynebacterium mendelii</name>
    <dbReference type="NCBI Taxonomy" id="2765362"/>
    <lineage>
        <taxon>Bacteria</taxon>
        <taxon>Bacillati</taxon>
        <taxon>Actinomycetota</taxon>
        <taxon>Actinomycetes</taxon>
        <taxon>Mycobacteriales</taxon>
        <taxon>Corynebacteriaceae</taxon>
        <taxon>Corynebacterium</taxon>
    </lineage>
</organism>
<evidence type="ECO:0000256" key="12">
    <source>
        <dbReference type="NCBIfam" id="TIGR00416"/>
    </source>
</evidence>
<evidence type="ECO:0000256" key="5">
    <source>
        <dbReference type="ARBA" id="ARBA00022801"/>
    </source>
</evidence>
<dbReference type="InterPro" id="IPR020588">
    <property type="entry name" value="RecA_ATP-bd"/>
</dbReference>
<keyword evidence="7 11" id="KW-0067">ATP-binding</keyword>
<feature type="short sequence motif" description="RadA KNRFG motif" evidence="11">
    <location>
        <begin position="262"/>
        <end position="266"/>
    </location>
</feature>
<proteinExistence type="inferred from homology"/>
<evidence type="ECO:0000256" key="2">
    <source>
        <dbReference type="ARBA" id="ARBA00022741"/>
    </source>
</evidence>
<dbReference type="Pfam" id="PF18073">
    <property type="entry name" value="Zn_ribbon_LapB"/>
    <property type="match status" value="1"/>
</dbReference>
<dbReference type="Pfam" id="PF13541">
    <property type="entry name" value="ChlI"/>
    <property type="match status" value="1"/>
</dbReference>
<keyword evidence="10 11" id="KW-0234">DNA repair</keyword>
<name>A0A939IUM1_9CORY</name>
<sequence length="470" mass="48299">MAKRPRVMHSCSECGYSTPKWLGRCPECGSWGTMSEQAVASPGTAPAIATLAPSSPALPLTDIDPGAAVRTTTGIGELDRVLGGGIVPGSVVLLAGEPGVGKSTLLLEVASRWAKQPTTSTRGGATRTALYVTAEESVGQVRLRAERTGTIADTCYLAAESDLEVIFGHVDTLKPSLVIVDSVQTVRAPGVEGTAGGVAQSRAVTAGLTSLAKSTGIPILLVGHVTKDGAVAGPRVLEHLVDAVLGFEGDKHSSLRMLRGIKNRFGATDEVGCFEQTDGGIREVPDPSGLFLSHRDTTPDGAAVTVAVDGLRPLLAEVQALVVESPRQTNPRRAVTGLDPTRVPMILAVLQARAKVTGTSNQDVYVATVGGMKVTEPAADLAIALAVVSAQTSRVIAPGTVAVGELGLAGEIRRVPDLGRRLKEAARLGFTRALVPQAGLSDTAVPATMTVRGVASLAEAVAGVFGDATR</sequence>
<dbReference type="EMBL" id="JAFLEQ010000017">
    <property type="protein sequence ID" value="MBN9645079.1"/>
    <property type="molecule type" value="Genomic_DNA"/>
</dbReference>
<keyword evidence="3 11" id="KW-0227">DNA damage</keyword>
<comment type="function">
    <text evidence="11">Plays a role in repairing double-strand DNA breaks, probably involving stabilizing or processing branched DNA or blocked replication forks.</text>
</comment>
<dbReference type="Proteomes" id="UP000664332">
    <property type="component" value="Unassembled WGS sequence"/>
</dbReference>
<dbReference type="InterPro" id="IPR004504">
    <property type="entry name" value="DNA_repair_RadA"/>
</dbReference>
<evidence type="ECO:0000313" key="15">
    <source>
        <dbReference type="EMBL" id="MBN9645079.1"/>
    </source>
</evidence>
<keyword evidence="4 13" id="KW-0863">Zinc-finger</keyword>
<feature type="binding site" evidence="11">
    <location>
        <begin position="96"/>
        <end position="103"/>
    </location>
    <ligand>
        <name>ATP</name>
        <dbReference type="ChEBI" id="CHEBI:30616"/>
    </ligand>
</feature>
<dbReference type="Gene3D" id="3.30.230.10">
    <property type="match status" value="1"/>
</dbReference>
<dbReference type="InterPro" id="IPR027417">
    <property type="entry name" value="P-loop_NTPase"/>
</dbReference>
<dbReference type="FunFam" id="3.40.50.300:FF:000050">
    <property type="entry name" value="DNA repair protein RadA"/>
    <property type="match status" value="1"/>
</dbReference>
<keyword evidence="2 11" id="KW-0547">Nucleotide-binding</keyword>
<dbReference type="PRINTS" id="PR01874">
    <property type="entry name" value="DNAREPAIRADA"/>
</dbReference>
<evidence type="ECO:0000256" key="7">
    <source>
        <dbReference type="ARBA" id="ARBA00022840"/>
    </source>
</evidence>
<evidence type="ECO:0000256" key="9">
    <source>
        <dbReference type="ARBA" id="ARBA00023125"/>
    </source>
</evidence>
<evidence type="ECO:0000256" key="10">
    <source>
        <dbReference type="ARBA" id="ARBA00023204"/>
    </source>
</evidence>
<evidence type="ECO:0000256" key="4">
    <source>
        <dbReference type="ARBA" id="ARBA00022771"/>
    </source>
</evidence>
<dbReference type="AlphaFoldDB" id="A0A939IUM1"/>
<dbReference type="GO" id="GO:0000725">
    <property type="term" value="P:recombinational repair"/>
    <property type="evidence" value="ECO:0007669"/>
    <property type="project" value="UniProtKB-UniRule"/>
</dbReference>
<dbReference type="InterPro" id="IPR014721">
    <property type="entry name" value="Ribsml_uS5_D2-typ_fold_subgr"/>
</dbReference>
<comment type="domain">
    <text evidence="11">The middle region has homology to RecA with ATPase motifs including the RadA KNRFG motif, while the C-terminus is homologous to Lon protease.</text>
</comment>
<dbReference type="HAMAP" id="MF_01498">
    <property type="entry name" value="RadA_bact"/>
    <property type="match status" value="1"/>
</dbReference>
<evidence type="ECO:0000313" key="16">
    <source>
        <dbReference type="Proteomes" id="UP000664332"/>
    </source>
</evidence>
<dbReference type="GO" id="GO:0005524">
    <property type="term" value="F:ATP binding"/>
    <property type="evidence" value="ECO:0007669"/>
    <property type="project" value="UniProtKB-UniRule"/>
</dbReference>
<evidence type="ECO:0000256" key="3">
    <source>
        <dbReference type="ARBA" id="ARBA00022763"/>
    </source>
</evidence>
<dbReference type="GO" id="GO:0016787">
    <property type="term" value="F:hydrolase activity"/>
    <property type="evidence" value="ECO:0007669"/>
    <property type="project" value="UniProtKB-KW"/>
</dbReference>
<feature type="region of interest" description="Lon-protease-like" evidence="11">
    <location>
        <begin position="363"/>
        <end position="470"/>
    </location>
</feature>
<dbReference type="Pfam" id="PF13481">
    <property type="entry name" value="AAA_25"/>
    <property type="match status" value="1"/>
</dbReference>
<dbReference type="GO" id="GO:0008270">
    <property type="term" value="F:zinc ion binding"/>
    <property type="evidence" value="ECO:0007669"/>
    <property type="project" value="UniProtKB-KW"/>
</dbReference>
<dbReference type="InterPro" id="IPR020568">
    <property type="entry name" value="Ribosomal_Su5_D2-typ_SF"/>
</dbReference>
<dbReference type="SUPFAM" id="SSF54211">
    <property type="entry name" value="Ribosomal protein S5 domain 2-like"/>
    <property type="match status" value="1"/>
</dbReference>
<keyword evidence="1 11" id="KW-0479">Metal-binding</keyword>
<evidence type="ECO:0000256" key="8">
    <source>
        <dbReference type="ARBA" id="ARBA00023016"/>
    </source>
</evidence>
<keyword evidence="8 11" id="KW-0346">Stress response</keyword>
<evidence type="ECO:0000256" key="11">
    <source>
        <dbReference type="HAMAP-Rule" id="MF_01498"/>
    </source>
</evidence>
<dbReference type="GO" id="GO:0003684">
    <property type="term" value="F:damaged DNA binding"/>
    <property type="evidence" value="ECO:0007669"/>
    <property type="project" value="InterPro"/>
</dbReference>
<keyword evidence="5" id="KW-0378">Hydrolase</keyword>
<dbReference type="GO" id="GO:0140664">
    <property type="term" value="F:ATP-dependent DNA damage sensor activity"/>
    <property type="evidence" value="ECO:0007669"/>
    <property type="project" value="InterPro"/>
</dbReference>
<comment type="function">
    <text evidence="13">DNA-dependent ATPase involved in processing of recombination intermediates, plays a role in repairing DNA breaks. Stimulates the branch migration of RecA-mediated strand transfer reactions, allowing the 3' invading strand to extend heteroduplex DNA faster. Binds ssDNA in the presence of ADP but not other nucleotides, has ATPase activity that is stimulated by ssDNA and various branched DNA structures, but inhibited by SSB. Does not have RecA's homology-searching function.</text>
</comment>
<dbReference type="PROSITE" id="PS50162">
    <property type="entry name" value="RECA_2"/>
    <property type="match status" value="1"/>
</dbReference>
<dbReference type="PANTHER" id="PTHR32472:SF10">
    <property type="entry name" value="DNA REPAIR PROTEIN RADA-LIKE PROTEIN"/>
    <property type="match status" value="1"/>
</dbReference>
<comment type="caution">
    <text evidence="15">The sequence shown here is derived from an EMBL/GenBank/DDBJ whole genome shotgun (WGS) entry which is preliminary data.</text>
</comment>
<dbReference type="GO" id="GO:0005829">
    <property type="term" value="C:cytosol"/>
    <property type="evidence" value="ECO:0007669"/>
    <property type="project" value="TreeGrafter"/>
</dbReference>
<dbReference type="SMART" id="SM00382">
    <property type="entry name" value="AAA"/>
    <property type="match status" value="1"/>
</dbReference>
<dbReference type="RefSeq" id="WP_207279559.1">
    <property type="nucleotide sequence ID" value="NZ_JAFLEQ010000017.1"/>
</dbReference>
<dbReference type="InterPro" id="IPR041166">
    <property type="entry name" value="Rubredoxin_2"/>
</dbReference>
<gene>
    <name evidence="11 15" type="primary">radA</name>
    <name evidence="15" type="ORF">JZY06_10740</name>
</gene>
<evidence type="ECO:0000256" key="1">
    <source>
        <dbReference type="ARBA" id="ARBA00022723"/>
    </source>
</evidence>
<evidence type="ECO:0000256" key="13">
    <source>
        <dbReference type="RuleBase" id="RU003555"/>
    </source>
</evidence>
<dbReference type="InterPro" id="IPR003593">
    <property type="entry name" value="AAA+_ATPase"/>
</dbReference>
<dbReference type="CDD" id="cd01121">
    <property type="entry name" value="RadA_SMS_N"/>
    <property type="match status" value="1"/>
</dbReference>
<evidence type="ECO:0000256" key="6">
    <source>
        <dbReference type="ARBA" id="ARBA00022833"/>
    </source>
</evidence>
<protein>
    <recommendedName>
        <fullName evidence="11 12">DNA repair protein RadA</fullName>
    </recommendedName>
</protein>